<keyword evidence="8" id="KW-0808">Transferase</keyword>
<dbReference type="Gene3D" id="1.25.40.20">
    <property type="entry name" value="Ankyrin repeat-containing domain"/>
    <property type="match status" value="1"/>
</dbReference>
<evidence type="ECO:0000256" key="5">
    <source>
        <dbReference type="ARBA" id="ARBA00023298"/>
    </source>
</evidence>
<dbReference type="GO" id="GO:0016301">
    <property type="term" value="F:kinase activity"/>
    <property type="evidence" value="ECO:0007669"/>
    <property type="project" value="UniProtKB-KW"/>
</dbReference>
<comment type="subcellular location">
    <subcellularLocation>
        <location evidence="1">Target cell membrane</location>
    </subcellularLocation>
</comment>
<feature type="region of interest" description="Disordered" evidence="7">
    <location>
        <begin position="21"/>
        <end position="42"/>
    </location>
</feature>
<dbReference type="InterPro" id="IPR036770">
    <property type="entry name" value="Ankyrin_rpt-contain_sf"/>
</dbReference>
<keyword evidence="9" id="KW-1185">Reference proteome</keyword>
<dbReference type="PROSITE" id="PS50088">
    <property type="entry name" value="ANK_REPEAT"/>
    <property type="match status" value="1"/>
</dbReference>
<protein>
    <submittedName>
        <fullName evidence="8">Receptor-interacting serine/threonine-protein kinase 4</fullName>
    </submittedName>
</protein>
<keyword evidence="4" id="KW-0800">Toxin</keyword>
<sequence length="170" mass="19097">MNNCETIAATTTTLTSIHRQSPSFDNHVHHHQQSSSSMSTSTAVATSSSSSSLYQPIPIVHQCIINTQLANHQSTRQQEESYQNKILLAKKILKLIQNNDYEQFSRILLYKKPDLNVFINGQTALHYCLLLGRDVSWCKLLVLNGANPNLSNQDGWHPLHLAAFRGLKES</sequence>
<gene>
    <name evidence="8" type="primary">RIPK4</name>
    <name evidence="8" type="ORF">DERP_014494</name>
</gene>
<evidence type="ECO:0000256" key="4">
    <source>
        <dbReference type="ARBA" id="ARBA00023028"/>
    </source>
</evidence>
<feature type="non-terminal residue" evidence="8">
    <location>
        <position position="170"/>
    </location>
</feature>
<reference evidence="8 9" key="1">
    <citation type="journal article" date="2018" name="J. Allergy Clin. Immunol.">
        <title>High-quality assembly of Dermatophagoides pteronyssinus genome and transcriptome reveals a wide range of novel allergens.</title>
        <authorList>
            <person name="Liu X.Y."/>
            <person name="Yang K.Y."/>
            <person name="Wang M.Q."/>
            <person name="Kwok J.S."/>
            <person name="Zeng X."/>
            <person name="Yang Z."/>
            <person name="Xiao X.J."/>
            <person name="Lau C.P."/>
            <person name="Li Y."/>
            <person name="Huang Z.M."/>
            <person name="Ba J.G."/>
            <person name="Yim A.K."/>
            <person name="Ouyang C.Y."/>
            <person name="Ngai S.M."/>
            <person name="Chan T.F."/>
            <person name="Leung E.L."/>
            <person name="Liu L."/>
            <person name="Liu Z.G."/>
            <person name="Tsui S.K."/>
        </authorList>
    </citation>
    <scope>NUCLEOTIDE SEQUENCE [LARGE SCALE GENOMIC DNA]</scope>
    <source>
        <strain evidence="8">Derp</strain>
    </source>
</reference>
<keyword evidence="3" id="KW-1052">Target cell membrane</keyword>
<evidence type="ECO:0000256" key="3">
    <source>
        <dbReference type="ARBA" id="ARBA00022537"/>
    </source>
</evidence>
<name>A0ABQ8JTK5_DERPT</name>
<dbReference type="SUPFAM" id="SSF48403">
    <property type="entry name" value="Ankyrin repeat"/>
    <property type="match status" value="1"/>
</dbReference>
<evidence type="ECO:0000313" key="9">
    <source>
        <dbReference type="Proteomes" id="UP000887458"/>
    </source>
</evidence>
<keyword evidence="8" id="KW-0418">Kinase</keyword>
<keyword evidence="4" id="KW-0528">Neurotoxin</keyword>
<keyword evidence="5" id="KW-0472">Membrane</keyword>
<evidence type="ECO:0000256" key="1">
    <source>
        <dbReference type="ARBA" id="ARBA00004175"/>
    </source>
</evidence>
<feature type="repeat" description="ANK" evidence="6">
    <location>
        <begin position="120"/>
        <end position="153"/>
    </location>
</feature>
<keyword evidence="6" id="KW-0040">ANK repeat</keyword>
<comment type="caution">
    <text evidence="8">The sequence shown here is derived from an EMBL/GenBank/DDBJ whole genome shotgun (WGS) entry which is preliminary data.</text>
</comment>
<keyword evidence="5" id="KW-1053">Target membrane</keyword>
<evidence type="ECO:0000313" key="8">
    <source>
        <dbReference type="EMBL" id="KAH9425924.1"/>
    </source>
</evidence>
<dbReference type="Proteomes" id="UP000887458">
    <property type="component" value="Unassembled WGS sequence"/>
</dbReference>
<evidence type="ECO:0000256" key="7">
    <source>
        <dbReference type="SAM" id="MobiDB-lite"/>
    </source>
</evidence>
<reference evidence="8 9" key="2">
    <citation type="journal article" date="2022" name="Mol. Biol. Evol.">
        <title>Comparative Genomics Reveals Insights into the Divergent Evolution of Astigmatic Mites and Household Pest Adaptations.</title>
        <authorList>
            <person name="Xiong Q."/>
            <person name="Wan A.T."/>
            <person name="Liu X."/>
            <person name="Fung C.S."/>
            <person name="Xiao X."/>
            <person name="Malainual N."/>
            <person name="Hou J."/>
            <person name="Wang L."/>
            <person name="Wang M."/>
            <person name="Yang K.Y."/>
            <person name="Cui Y."/>
            <person name="Leung E.L."/>
            <person name="Nong W."/>
            <person name="Shin S.K."/>
            <person name="Au S.W."/>
            <person name="Jeong K.Y."/>
            <person name="Chew F.T."/>
            <person name="Hui J.H."/>
            <person name="Leung T.F."/>
            <person name="Tungtrongchitr A."/>
            <person name="Zhong N."/>
            <person name="Liu Z."/>
            <person name="Tsui S.K."/>
        </authorList>
    </citation>
    <scope>NUCLEOTIDE SEQUENCE [LARGE SCALE GENOMIC DNA]</scope>
    <source>
        <strain evidence="8">Derp</strain>
    </source>
</reference>
<dbReference type="InterPro" id="IPR002110">
    <property type="entry name" value="Ankyrin_rpt"/>
</dbReference>
<accession>A0ABQ8JTK5</accession>
<dbReference type="Pfam" id="PF00023">
    <property type="entry name" value="Ank"/>
    <property type="match status" value="1"/>
</dbReference>
<proteinExistence type="predicted"/>
<evidence type="ECO:0000256" key="2">
    <source>
        <dbReference type="ARBA" id="ARBA00022483"/>
    </source>
</evidence>
<keyword evidence="8" id="KW-0675">Receptor</keyword>
<evidence type="ECO:0000256" key="6">
    <source>
        <dbReference type="PROSITE-ProRule" id="PRU00023"/>
    </source>
</evidence>
<dbReference type="EMBL" id="NJHN03000016">
    <property type="protein sequence ID" value="KAH9425924.1"/>
    <property type="molecule type" value="Genomic_DNA"/>
</dbReference>
<keyword evidence="2" id="KW-0268">Exocytosis</keyword>
<keyword evidence="4" id="KW-0638">Presynaptic neurotoxin</keyword>
<organism evidence="8 9">
    <name type="scientific">Dermatophagoides pteronyssinus</name>
    <name type="common">European house dust mite</name>
    <dbReference type="NCBI Taxonomy" id="6956"/>
    <lineage>
        <taxon>Eukaryota</taxon>
        <taxon>Metazoa</taxon>
        <taxon>Ecdysozoa</taxon>
        <taxon>Arthropoda</taxon>
        <taxon>Chelicerata</taxon>
        <taxon>Arachnida</taxon>
        <taxon>Acari</taxon>
        <taxon>Acariformes</taxon>
        <taxon>Sarcoptiformes</taxon>
        <taxon>Astigmata</taxon>
        <taxon>Psoroptidia</taxon>
        <taxon>Analgoidea</taxon>
        <taxon>Pyroglyphidae</taxon>
        <taxon>Dermatophagoidinae</taxon>
        <taxon>Dermatophagoides</taxon>
    </lineage>
</organism>